<accession>A0A813QRS1</accession>
<name>A0A813QRS1_9BILA</name>
<dbReference type="EMBL" id="CAJOBA010000578">
    <property type="protein sequence ID" value="CAF3542528.1"/>
    <property type="molecule type" value="Genomic_DNA"/>
</dbReference>
<dbReference type="Pfam" id="PF25106">
    <property type="entry name" value="VWA_4"/>
    <property type="match status" value="1"/>
</dbReference>
<comment type="caution">
    <text evidence="7">The sequence shown here is derived from an EMBL/GenBank/DDBJ whole genome shotgun (WGS) entry which is preliminary data.</text>
</comment>
<dbReference type="Proteomes" id="UP000681722">
    <property type="component" value="Unassembled WGS sequence"/>
</dbReference>
<dbReference type="Pfam" id="PF25107">
    <property type="entry name" value="VWA7_N"/>
    <property type="match status" value="1"/>
</dbReference>
<dbReference type="InterPro" id="IPR052577">
    <property type="entry name" value="VWA7"/>
</dbReference>
<evidence type="ECO:0000313" key="8">
    <source>
        <dbReference type="EMBL" id="CAF3542528.1"/>
    </source>
</evidence>
<feature type="domain" description="Hemicentin-1-like von Willebrand factor A" evidence="4">
    <location>
        <begin position="264"/>
        <end position="437"/>
    </location>
</feature>
<evidence type="ECO:0000256" key="2">
    <source>
        <dbReference type="ARBA" id="ARBA00022525"/>
    </source>
</evidence>
<comment type="subcellular location">
    <subcellularLocation>
        <location evidence="1">Secreted</location>
    </subcellularLocation>
</comment>
<dbReference type="PANTHER" id="PTHR14905:SF7">
    <property type="entry name" value="VON WILLEBRAND FACTOR A DOMAIN-CONTAINING PROTEIN 7"/>
    <property type="match status" value="1"/>
</dbReference>
<dbReference type="InterPro" id="IPR056861">
    <property type="entry name" value="HMCN1-like_VWA"/>
</dbReference>
<organism evidence="7 10">
    <name type="scientific">Didymodactylos carnosus</name>
    <dbReference type="NCBI Taxonomy" id="1234261"/>
    <lineage>
        <taxon>Eukaryota</taxon>
        <taxon>Metazoa</taxon>
        <taxon>Spiralia</taxon>
        <taxon>Gnathifera</taxon>
        <taxon>Rotifera</taxon>
        <taxon>Eurotatoria</taxon>
        <taxon>Bdelloidea</taxon>
        <taxon>Philodinida</taxon>
        <taxon>Philodinidae</taxon>
        <taxon>Didymodactylos</taxon>
    </lineage>
</organism>
<dbReference type="InterPro" id="IPR056862">
    <property type="entry name" value="VWA7_N"/>
</dbReference>
<dbReference type="AlphaFoldDB" id="A0A813QRS1"/>
<dbReference type="Proteomes" id="UP000682733">
    <property type="component" value="Unassembled WGS sequence"/>
</dbReference>
<keyword evidence="10" id="KW-1185">Reference proteome</keyword>
<gene>
    <name evidence="7" type="ORF">GPM918_LOCUS1920</name>
    <name evidence="6" type="ORF">OVA965_LOCUS2639</name>
    <name evidence="9" type="ORF">SRO942_LOCUS1920</name>
    <name evidence="8" type="ORF">TMI583_LOCUS2639</name>
</gene>
<feature type="domain" description="VWA7 N-terminal" evidence="5">
    <location>
        <begin position="36"/>
        <end position="252"/>
    </location>
</feature>
<dbReference type="Proteomes" id="UP000663829">
    <property type="component" value="Unassembled WGS sequence"/>
</dbReference>
<evidence type="ECO:0000259" key="5">
    <source>
        <dbReference type="Pfam" id="PF25107"/>
    </source>
</evidence>
<dbReference type="Proteomes" id="UP000677228">
    <property type="component" value="Unassembled WGS sequence"/>
</dbReference>
<dbReference type="EMBL" id="CAJOBC010000197">
    <property type="protein sequence ID" value="CAF3553025.1"/>
    <property type="molecule type" value="Genomic_DNA"/>
</dbReference>
<sequence length="945" mass="107059">MNTATLEANFNATNGQCNGKIVNEIVTILFGHLYKSVNPFQFAKIVRDIASSNTKTDLKEAFSEKSHFDSETMLEGSQVILKRYIAATNSIQNGGDYDEARRTFGAMLHTLQDFYSHTNYIELEHTEPSQVLGRRHFNENEYASKGMQTCVDCTDEQCHSNLHEDIVKKKLLTSGYFVPILLNFISKKKPKGKCSHGGSFDSTTNDDAKGGINKDKLDSVHGYLHYKAASMAYQATVDILKKFWNDTKDEDFGLFLGLKKNLNSLMVSIDTACSMAEYVELAKQISVGIVNQYKLLDYAPHNYILTSFNSELANLIVNTREPSNLISVIQQLSSCEKKKNTSGELYYHGLVEGLKVCEYGSVVYTFTDSPAKDAYLKHQALALIRNKKIVVYSLIGQEAKTRALLTPKIRDDVIDPLDGSGDNTDLATISGGLTFPITVNDTSAISQFVLRRLEWTRLQPILLLKSNGTSISFQVDSSINELQIDITSISEINNISKVELKMPNNTLYRLHENSEKTKHLHMWNIPKPTQGTWQLTTEKFSQLTHDIQIQGKTNLTCSSTLQKTMLDAVDSSGYTQLTTEPIVHSNLTILTTCENLNLATAGVQITIIDQFGSILSNLTSFKHDEIGSLTNITIPSKKFRIVTLITIQNGSKIQRIEKQLISPTTISIEVTNQPFFLPINESIRLYYTIKSYTKEQVTVLLHIIDTLKLLGDAGIEKNLTFVDNITGSENIRLPNDYNKKLTTDLVTFAISINNKQTQKNTNENDETKKILHDMLQIKSHNSVVHARYALVQWSLQAFDAWREKIKKPAIIANHLKLALEYEREKDNIHKQLLYYLGRLKYDIAHFSCLEKFVYSFLSIPIPKATLGEAYTYFLKVYELDAYFEQNLFYLAIAAYELHYKDAAIQYFKYLIDLPNQNNEVTFLQNDAAYLLTELLLECKENERKS</sequence>
<protein>
    <submittedName>
        <fullName evidence="7">Uncharacterized protein</fullName>
    </submittedName>
</protein>
<evidence type="ECO:0000313" key="9">
    <source>
        <dbReference type="EMBL" id="CAF3553025.1"/>
    </source>
</evidence>
<dbReference type="EMBL" id="CAJNOK010000578">
    <property type="protein sequence ID" value="CAF0762621.1"/>
    <property type="molecule type" value="Genomic_DNA"/>
</dbReference>
<evidence type="ECO:0000256" key="3">
    <source>
        <dbReference type="ARBA" id="ARBA00022729"/>
    </source>
</evidence>
<keyword evidence="3" id="KW-0732">Signal</keyword>
<evidence type="ECO:0000313" key="6">
    <source>
        <dbReference type="EMBL" id="CAF0762621.1"/>
    </source>
</evidence>
<dbReference type="PANTHER" id="PTHR14905">
    <property type="entry name" value="NG37"/>
    <property type="match status" value="1"/>
</dbReference>
<evidence type="ECO:0000259" key="4">
    <source>
        <dbReference type="Pfam" id="PF25106"/>
    </source>
</evidence>
<evidence type="ECO:0000256" key="1">
    <source>
        <dbReference type="ARBA" id="ARBA00004613"/>
    </source>
</evidence>
<dbReference type="OrthoDB" id="301415at2759"/>
<evidence type="ECO:0000313" key="7">
    <source>
        <dbReference type="EMBL" id="CAF0770920.1"/>
    </source>
</evidence>
<dbReference type="EMBL" id="CAJNOQ010000197">
    <property type="protein sequence ID" value="CAF0770920.1"/>
    <property type="molecule type" value="Genomic_DNA"/>
</dbReference>
<evidence type="ECO:0000313" key="10">
    <source>
        <dbReference type="Proteomes" id="UP000663829"/>
    </source>
</evidence>
<reference evidence="7" key="1">
    <citation type="submission" date="2021-02" db="EMBL/GenBank/DDBJ databases">
        <authorList>
            <person name="Nowell W R."/>
        </authorList>
    </citation>
    <scope>NUCLEOTIDE SEQUENCE</scope>
</reference>
<proteinExistence type="predicted"/>
<keyword evidence="2" id="KW-0964">Secreted</keyword>